<feature type="signal peptide" evidence="1">
    <location>
        <begin position="1"/>
        <end position="35"/>
    </location>
</feature>
<protein>
    <submittedName>
        <fullName evidence="2">Uncharacterized protein</fullName>
    </submittedName>
</protein>
<evidence type="ECO:0000313" key="3">
    <source>
        <dbReference type="Proteomes" id="UP000005519"/>
    </source>
</evidence>
<proteinExistence type="predicted"/>
<dbReference type="AlphaFoldDB" id="C9PSS1"/>
<keyword evidence="3" id="KW-1185">Reference proteome</keyword>
<evidence type="ECO:0000256" key="1">
    <source>
        <dbReference type="SAM" id="SignalP"/>
    </source>
</evidence>
<dbReference type="STRING" id="667128.HMPREF0621_2045"/>
<comment type="caution">
    <text evidence="2">The sequence shown here is derived from an EMBL/GenBank/DDBJ whole genome shotgun (WGS) entry which is preliminary data.</text>
</comment>
<name>C9PSS1_9PAST</name>
<dbReference type="HOGENOM" id="CLU_1863277_0_0_6"/>
<organism evidence="2 3">
    <name type="scientific">Pasteurella dagmatis ATCC 43325</name>
    <dbReference type="NCBI Taxonomy" id="667128"/>
    <lineage>
        <taxon>Bacteria</taxon>
        <taxon>Pseudomonadati</taxon>
        <taxon>Pseudomonadota</taxon>
        <taxon>Gammaproteobacteria</taxon>
        <taxon>Pasteurellales</taxon>
        <taxon>Pasteurellaceae</taxon>
        <taxon>Pasteurella</taxon>
    </lineage>
</organism>
<reference evidence="2 3" key="1">
    <citation type="submission" date="2009-10" db="EMBL/GenBank/DDBJ databases">
        <authorList>
            <person name="Muzny D."/>
            <person name="Qin X."/>
            <person name="Deng J."/>
            <person name="Jiang H."/>
            <person name="Liu Y."/>
            <person name="Qu J."/>
            <person name="Song X.-Z."/>
            <person name="Zhang L."/>
            <person name="Thornton R."/>
            <person name="Coyle M."/>
            <person name="Francisco L."/>
            <person name="Jackson L."/>
            <person name="Javaid M."/>
            <person name="Korchina V."/>
            <person name="Kovar C."/>
            <person name="Mata R."/>
            <person name="Mathew T."/>
            <person name="Ngo R."/>
            <person name="Nguyen L."/>
            <person name="Nguyen N."/>
            <person name="Okwuonu G."/>
            <person name="Ongeri F."/>
            <person name="Pham C."/>
            <person name="Simmons D."/>
            <person name="Wilczek-Boney K."/>
            <person name="Hale W."/>
            <person name="Jakkamsetti A."/>
            <person name="Pham P."/>
            <person name="Ruth R."/>
            <person name="San Lucas F."/>
            <person name="Warren J."/>
            <person name="Zhang J."/>
            <person name="Zhao Z."/>
            <person name="Zhou C."/>
            <person name="Zhu D."/>
            <person name="Lee S."/>
            <person name="Bess C."/>
            <person name="Blankenburg K."/>
            <person name="Forbes L."/>
            <person name="Fu Q."/>
            <person name="Gubbala S."/>
            <person name="Hirani K."/>
            <person name="Jayaseelan J.C."/>
            <person name="Lara F."/>
            <person name="Munidasa M."/>
            <person name="Palculict T."/>
            <person name="Patil S."/>
            <person name="Pu L.-L."/>
            <person name="Saada N."/>
            <person name="Tang L."/>
            <person name="Weissenberger G."/>
            <person name="Zhu Y."/>
            <person name="Hemphill L."/>
            <person name="Shang Y."/>
            <person name="Youmans B."/>
            <person name="Ayvaz T."/>
            <person name="Ross M."/>
            <person name="Santibanez J."/>
            <person name="Aqrawi P."/>
            <person name="Gross S."/>
            <person name="Joshi V."/>
            <person name="Fowler G."/>
            <person name="Nazareth L."/>
            <person name="Reid J."/>
            <person name="Worley K."/>
            <person name="Petrosino J."/>
            <person name="Highlander S."/>
            <person name="Gibbs R."/>
        </authorList>
    </citation>
    <scope>NUCLEOTIDE SEQUENCE [LARGE SCALE GENOMIC DNA]</scope>
    <source>
        <strain evidence="2 3">ATCC 43325</strain>
    </source>
</reference>
<dbReference type="EMBL" id="ACZR01000022">
    <property type="protein sequence ID" value="EEX49409.1"/>
    <property type="molecule type" value="Genomic_DNA"/>
</dbReference>
<sequence>MKKHILFTNHPKYKECPMKKITLITLLFFVSAATANNVVEDIDYQQEEPIFYCKAPNKKIIQLTKYEEVYIYRFGKNLDKPEIRLENHIEDVKRTSETQNGFETKRAYELTTGPYIYRIFSGIPKVPEENGVEVFKHRKRIARIECSGYVHIFE</sequence>
<keyword evidence="1" id="KW-0732">Signal</keyword>
<evidence type="ECO:0000313" key="2">
    <source>
        <dbReference type="EMBL" id="EEX49409.1"/>
    </source>
</evidence>
<feature type="chain" id="PRO_5002998771" evidence="1">
    <location>
        <begin position="36"/>
        <end position="154"/>
    </location>
</feature>
<dbReference type="Proteomes" id="UP000005519">
    <property type="component" value="Unassembled WGS sequence"/>
</dbReference>
<accession>C9PSS1</accession>
<gene>
    <name evidence="2" type="ORF">HMPREF0621_2045</name>
</gene>